<sequence>MLEHEHTKRYNKVLMCIYLLLLYKYVFLKSKKMRSHLVQKVIENEKAEIFIDTRIRTDILKDYIFIYNKAMNRIFLIEVGITSQNGLQNFEMKRKKYDY</sequence>
<evidence type="ECO:0000313" key="3">
    <source>
        <dbReference type="Proteomes" id="UP001516464"/>
    </source>
</evidence>
<accession>A0ABQ7I2D9</accession>
<keyword evidence="3" id="KW-1185">Reference proteome</keyword>
<keyword evidence="1" id="KW-0812">Transmembrane</keyword>
<proteinExistence type="predicted"/>
<organism evidence="2 3">
    <name type="scientific">Astathelohania contejeani</name>
    <dbReference type="NCBI Taxonomy" id="164912"/>
    <lineage>
        <taxon>Eukaryota</taxon>
        <taxon>Fungi</taxon>
        <taxon>Fungi incertae sedis</taxon>
        <taxon>Microsporidia</taxon>
        <taxon>Astathelohaniidae</taxon>
        <taxon>Astathelohania</taxon>
    </lineage>
</organism>
<evidence type="ECO:0000256" key="1">
    <source>
        <dbReference type="SAM" id="Phobius"/>
    </source>
</evidence>
<evidence type="ECO:0000313" key="2">
    <source>
        <dbReference type="EMBL" id="KAF7684566.1"/>
    </source>
</evidence>
<reference evidence="2 3" key="1">
    <citation type="submission" date="2019-01" db="EMBL/GenBank/DDBJ databases">
        <title>Genomes sequencing and comparative genomics of infectious freshwater microsporidia, Cucumispora dikerogammari and Thelohania contejeani.</title>
        <authorList>
            <person name="Cormier A."/>
            <person name="Giraud I."/>
            <person name="Wattier R."/>
            <person name="Teixeira M."/>
            <person name="Grandjean F."/>
            <person name="Rigaud T."/>
            <person name="Cordaux R."/>
        </authorList>
    </citation>
    <scope>NUCLEOTIDE SEQUENCE [LARGE SCALE GENOMIC DNA]</scope>
    <source>
        <strain evidence="2">T1</strain>
        <tissue evidence="2">Spores</tissue>
    </source>
</reference>
<dbReference type="EMBL" id="SBIQ01000008">
    <property type="protein sequence ID" value="KAF7684566.1"/>
    <property type="molecule type" value="Genomic_DNA"/>
</dbReference>
<protein>
    <submittedName>
        <fullName evidence="2">Uncharacterized protein</fullName>
    </submittedName>
</protein>
<keyword evidence="1" id="KW-1133">Transmembrane helix</keyword>
<dbReference type="Proteomes" id="UP001516464">
    <property type="component" value="Unassembled WGS sequence"/>
</dbReference>
<keyword evidence="1" id="KW-0472">Membrane</keyword>
<comment type="caution">
    <text evidence="2">The sequence shown here is derived from an EMBL/GenBank/DDBJ whole genome shotgun (WGS) entry which is preliminary data.</text>
</comment>
<feature type="transmembrane region" description="Helical" evidence="1">
    <location>
        <begin position="12"/>
        <end position="28"/>
    </location>
</feature>
<gene>
    <name evidence="2" type="ORF">TCON_0244</name>
</gene>
<name>A0ABQ7I2D9_9MICR</name>